<keyword evidence="1" id="KW-0805">Transcription regulation</keyword>
<dbReference type="InterPro" id="IPR002577">
    <property type="entry name" value="HTH_HxlR"/>
</dbReference>
<dbReference type="Proteomes" id="UP000236755">
    <property type="component" value="Unassembled WGS sequence"/>
</dbReference>
<dbReference type="Gene3D" id="1.10.10.10">
    <property type="entry name" value="Winged helix-like DNA-binding domain superfamily/Winged helix DNA-binding domain"/>
    <property type="match status" value="1"/>
</dbReference>
<gene>
    <name evidence="6" type="ORF">SAMN04488065_0369</name>
</gene>
<accession>A0A1H3VXN9</accession>
<keyword evidence="7" id="KW-1185">Reference proteome</keyword>
<dbReference type="InterPro" id="IPR036390">
    <property type="entry name" value="WH_DNA-bd_sf"/>
</dbReference>
<sequence length="136" mass="15674">MDTYDRNGHNYQFRSESMSESGVNREATQSEGVDESMLFSLLGKAHTLAILNEFVTKDEQSIRFGELQDSLELSPNTLSRRLDELVGAGFLERTQYDEIPPRVEYEATEMVDDLAPVFEELETWMERYGSDQLECF</sequence>
<dbReference type="EMBL" id="FNQT01000001">
    <property type="protein sequence ID" value="SDZ79510.1"/>
    <property type="molecule type" value="Genomic_DNA"/>
</dbReference>
<evidence type="ECO:0000313" key="6">
    <source>
        <dbReference type="EMBL" id="SDZ79510.1"/>
    </source>
</evidence>
<dbReference type="STRING" id="555874.SAMN04488065_0369"/>
<dbReference type="SUPFAM" id="SSF46785">
    <property type="entry name" value="Winged helix' DNA-binding domain"/>
    <property type="match status" value="1"/>
</dbReference>
<dbReference type="PROSITE" id="PS51118">
    <property type="entry name" value="HTH_HXLR"/>
    <property type="match status" value="1"/>
</dbReference>
<dbReference type="CDD" id="cd00090">
    <property type="entry name" value="HTH_ARSR"/>
    <property type="match status" value="1"/>
</dbReference>
<keyword evidence="3" id="KW-0804">Transcription</keyword>
<evidence type="ECO:0000256" key="4">
    <source>
        <dbReference type="SAM" id="MobiDB-lite"/>
    </source>
</evidence>
<feature type="compositionally biased region" description="Polar residues" evidence="4">
    <location>
        <begin position="9"/>
        <end position="29"/>
    </location>
</feature>
<dbReference type="GO" id="GO:0003677">
    <property type="term" value="F:DNA binding"/>
    <property type="evidence" value="ECO:0007669"/>
    <property type="project" value="UniProtKB-KW"/>
</dbReference>
<feature type="region of interest" description="Disordered" evidence="4">
    <location>
        <begin position="1"/>
        <end position="29"/>
    </location>
</feature>
<feature type="domain" description="HTH hxlR-type" evidence="5">
    <location>
        <begin position="33"/>
        <end position="133"/>
    </location>
</feature>
<evidence type="ECO:0000256" key="1">
    <source>
        <dbReference type="ARBA" id="ARBA00023015"/>
    </source>
</evidence>
<protein>
    <submittedName>
        <fullName evidence="6">Transcriptional regulator, HxlR family</fullName>
    </submittedName>
</protein>
<dbReference type="Pfam" id="PF01638">
    <property type="entry name" value="HxlR"/>
    <property type="match status" value="1"/>
</dbReference>
<evidence type="ECO:0000256" key="3">
    <source>
        <dbReference type="ARBA" id="ARBA00023163"/>
    </source>
</evidence>
<dbReference type="PANTHER" id="PTHR33204">
    <property type="entry name" value="TRANSCRIPTIONAL REGULATOR, MARR FAMILY"/>
    <property type="match status" value="1"/>
</dbReference>
<dbReference type="InterPro" id="IPR036388">
    <property type="entry name" value="WH-like_DNA-bd_sf"/>
</dbReference>
<dbReference type="InterPro" id="IPR011991">
    <property type="entry name" value="ArsR-like_HTH"/>
</dbReference>
<reference evidence="6 7" key="1">
    <citation type="submission" date="2016-10" db="EMBL/GenBank/DDBJ databases">
        <authorList>
            <person name="de Groot N.N."/>
        </authorList>
    </citation>
    <scope>NUCLEOTIDE SEQUENCE [LARGE SCALE GENOMIC DNA]</scope>
    <source>
        <strain evidence="6 7">CGMCC 1.8712</strain>
    </source>
</reference>
<proteinExistence type="predicted"/>
<evidence type="ECO:0000313" key="7">
    <source>
        <dbReference type="Proteomes" id="UP000236755"/>
    </source>
</evidence>
<dbReference type="AlphaFoldDB" id="A0A1H3VXN9"/>
<evidence type="ECO:0000256" key="2">
    <source>
        <dbReference type="ARBA" id="ARBA00023125"/>
    </source>
</evidence>
<organism evidence="6 7">
    <name type="scientific">Haloplanus vescus</name>
    <dbReference type="NCBI Taxonomy" id="555874"/>
    <lineage>
        <taxon>Archaea</taxon>
        <taxon>Methanobacteriati</taxon>
        <taxon>Methanobacteriota</taxon>
        <taxon>Stenosarchaea group</taxon>
        <taxon>Halobacteria</taxon>
        <taxon>Halobacteriales</taxon>
        <taxon>Haloferacaceae</taxon>
        <taxon>Haloplanus</taxon>
    </lineage>
</organism>
<keyword evidence="2" id="KW-0238">DNA-binding</keyword>
<name>A0A1H3VXN9_9EURY</name>
<dbReference type="PANTHER" id="PTHR33204:SF18">
    <property type="entry name" value="TRANSCRIPTIONAL REGULATORY PROTEIN"/>
    <property type="match status" value="1"/>
</dbReference>
<evidence type="ECO:0000259" key="5">
    <source>
        <dbReference type="PROSITE" id="PS51118"/>
    </source>
</evidence>